<reference evidence="3 4" key="1">
    <citation type="submission" date="2023-11" db="EMBL/GenBank/DDBJ databases">
        <authorList>
            <person name="Xu M."/>
            <person name="Jiang T."/>
        </authorList>
    </citation>
    <scope>NUCLEOTIDE SEQUENCE [LARGE SCALE GENOMIC DNA]</scope>
    <source>
        <strain evidence="3 4">SD</strain>
    </source>
</reference>
<proteinExistence type="predicted"/>
<evidence type="ECO:0000313" key="4">
    <source>
        <dbReference type="Proteomes" id="UP001277761"/>
    </source>
</evidence>
<comment type="caution">
    <text evidence="3">The sequence shown here is derived from an EMBL/GenBank/DDBJ whole genome shotgun (WGS) entry which is preliminary data.</text>
</comment>
<evidence type="ECO:0008006" key="5">
    <source>
        <dbReference type="Google" id="ProtNLM"/>
    </source>
</evidence>
<keyword evidence="4" id="KW-1185">Reference proteome</keyword>
<evidence type="ECO:0000313" key="3">
    <source>
        <dbReference type="EMBL" id="MDX8152597.1"/>
    </source>
</evidence>
<protein>
    <recommendedName>
        <fullName evidence="5">Ig-like domain-containing protein</fullName>
    </recommendedName>
</protein>
<gene>
    <name evidence="3" type="ORF">SK069_13410</name>
</gene>
<feature type="chain" id="PRO_5045175532" description="Ig-like domain-containing protein" evidence="2">
    <location>
        <begin position="31"/>
        <end position="532"/>
    </location>
</feature>
<feature type="signal peptide" evidence="2">
    <location>
        <begin position="1"/>
        <end position="30"/>
    </location>
</feature>
<accession>A0ABU4VMK5</accession>
<dbReference type="RefSeq" id="WP_319954753.1">
    <property type="nucleotide sequence ID" value="NZ_JAXAVX010000007.1"/>
</dbReference>
<organism evidence="3 4">
    <name type="scientific">Patulibacter brassicae</name>
    <dbReference type="NCBI Taxonomy" id="1705717"/>
    <lineage>
        <taxon>Bacteria</taxon>
        <taxon>Bacillati</taxon>
        <taxon>Actinomycetota</taxon>
        <taxon>Thermoleophilia</taxon>
        <taxon>Solirubrobacterales</taxon>
        <taxon>Patulibacteraceae</taxon>
        <taxon>Patulibacter</taxon>
    </lineage>
</organism>
<name>A0ABU4VMK5_9ACTN</name>
<evidence type="ECO:0000256" key="2">
    <source>
        <dbReference type="SAM" id="SignalP"/>
    </source>
</evidence>
<feature type="region of interest" description="Disordered" evidence="1">
    <location>
        <begin position="229"/>
        <end position="252"/>
    </location>
</feature>
<dbReference type="Proteomes" id="UP001277761">
    <property type="component" value="Unassembled WGS sequence"/>
</dbReference>
<evidence type="ECO:0000256" key="1">
    <source>
        <dbReference type="SAM" id="MobiDB-lite"/>
    </source>
</evidence>
<keyword evidence="2" id="KW-0732">Signal</keyword>
<sequence length="532" mass="55805">MSAPRPSLVLLPLLVAGLLAALVLPGRAAAASTCAAAVRAALPTTDVVAFEDVPRATVTVRRRVGGVRVTVRRAGRIVATGSRTASGRGRLRVPLTLRRRPVSGRFETTVTARVPGCGRARTSTRQTLRRASAPVRVVGSRVRAVATAAGASIDLRVRSVGRRRVAGVRATLRDGRRTIGRTTAGRTIAATGTTTLTVPLTGTPESGRYVIELRAGASTRAVASAQPLTVTAPPSGDAAAPPAPNPPTADERARQRAVVSWTQGRYLDADRAGVQLPGIGTAQIVCRPDTQWIRVFPTDPRRETSMLTWTYRDWGATPEKALREALLTTGTGRDFNEGWNKFTPAEKRSTGEFIGIVTDRGPIGAPGSAPLAAPIRYRLTWKWDFTDPATSSCSASLDVLSQVDGAGGAPVRNAQVVWDGRETPVPPAERQVAATVVPGIGTLALTCQPQPDGLRRVVLDTPYGGTVTVRQAGVDETVGYPAGPLATDLGPNSQVQIDVAGGGSVLVSSRWKLNDPDPAQNSCALAAIAEGR</sequence>
<dbReference type="EMBL" id="JAXAVX010000007">
    <property type="protein sequence ID" value="MDX8152597.1"/>
    <property type="molecule type" value="Genomic_DNA"/>
</dbReference>